<geneLocation type="plasmid" evidence="3">
    <name>pfdu301c</name>
</geneLocation>
<gene>
    <name evidence="2" type="ORF">FDZ14_34540</name>
</gene>
<feature type="transmembrane region" description="Helical" evidence="1">
    <location>
        <begin position="36"/>
        <end position="57"/>
    </location>
</feature>
<proteinExistence type="predicted"/>
<sequence length="114" mass="13131">MSFTGLIMLFVLFLILVFIVVGVFSRRRNTQNKPSLWGVGVFLLQLLLIVLFFTEITAKFNELLFDILWWTIVVSGLIVGIRKFKNNVIVSMLNIFISLILAIFMLLLLFITSM</sequence>
<keyword evidence="1" id="KW-0472">Membrane</keyword>
<feature type="transmembrane region" description="Helical" evidence="1">
    <location>
        <begin position="63"/>
        <end position="81"/>
    </location>
</feature>
<protein>
    <submittedName>
        <fullName evidence="2">Uncharacterized protein</fullName>
    </submittedName>
</protein>
<name>A0A6M6E6V7_PRIMG</name>
<feature type="transmembrane region" description="Helical" evidence="1">
    <location>
        <begin position="88"/>
        <end position="111"/>
    </location>
</feature>
<accession>A0A6M6E6V7</accession>
<feature type="transmembrane region" description="Helical" evidence="1">
    <location>
        <begin position="6"/>
        <end position="24"/>
    </location>
</feature>
<dbReference type="RefSeq" id="WP_171779205.1">
    <property type="nucleotide sequence ID" value="NZ_CP045275.1"/>
</dbReference>
<evidence type="ECO:0000313" key="2">
    <source>
        <dbReference type="EMBL" id="QJX81226.1"/>
    </source>
</evidence>
<keyword evidence="2" id="KW-0614">Plasmid</keyword>
<reference evidence="2 3" key="1">
    <citation type="submission" date="2019-10" db="EMBL/GenBank/DDBJ databases">
        <title>Complete genome sequences for adaption low water activity.</title>
        <authorList>
            <person name="Zhao L."/>
            <person name="Zhong J."/>
        </authorList>
    </citation>
    <scope>NUCLEOTIDE SEQUENCE [LARGE SCALE GENOMIC DNA]</scope>
    <source>
        <strain evidence="2 3">FDU301</strain>
        <plasmid evidence="3">pfdu301c</plasmid>
    </source>
</reference>
<organism evidence="2 3">
    <name type="scientific">Priestia megaterium</name>
    <name type="common">Bacillus megaterium</name>
    <dbReference type="NCBI Taxonomy" id="1404"/>
    <lineage>
        <taxon>Bacteria</taxon>
        <taxon>Bacillati</taxon>
        <taxon>Bacillota</taxon>
        <taxon>Bacilli</taxon>
        <taxon>Bacillales</taxon>
        <taxon>Bacillaceae</taxon>
        <taxon>Priestia</taxon>
    </lineage>
</organism>
<dbReference type="Proteomes" id="UP000501076">
    <property type="component" value="Plasmid pFDU301C"/>
</dbReference>
<evidence type="ECO:0000256" key="1">
    <source>
        <dbReference type="SAM" id="Phobius"/>
    </source>
</evidence>
<dbReference type="EMBL" id="CP045275">
    <property type="protein sequence ID" value="QJX81226.1"/>
    <property type="molecule type" value="Genomic_DNA"/>
</dbReference>
<evidence type="ECO:0000313" key="3">
    <source>
        <dbReference type="Proteomes" id="UP000501076"/>
    </source>
</evidence>
<keyword evidence="1" id="KW-1133">Transmembrane helix</keyword>
<keyword evidence="1" id="KW-0812">Transmembrane</keyword>
<dbReference type="AlphaFoldDB" id="A0A6M6E6V7"/>